<reference evidence="2 3" key="1">
    <citation type="submission" date="2022-11" db="UniProtKB">
        <authorList>
            <consortium name="WormBaseParasite"/>
        </authorList>
    </citation>
    <scope>IDENTIFICATION</scope>
</reference>
<evidence type="ECO:0000313" key="1">
    <source>
        <dbReference type="Proteomes" id="UP000887569"/>
    </source>
</evidence>
<proteinExistence type="predicted"/>
<sequence length="72" mass="8275">MGSRIAAYFKRIAEGPIGRPLHRSPRCQVVCVCARSVPIRIGCPPPVTTRCKREHTHTHRWIDSPTPRYLQR</sequence>
<keyword evidence="1" id="KW-1185">Reference proteome</keyword>
<protein>
    <submittedName>
        <fullName evidence="2 3">Uncharacterized protein</fullName>
    </submittedName>
</protein>
<dbReference type="WBParaSite" id="PgR078_g009_t03">
    <property type="protein sequence ID" value="PgR078_g009_t03"/>
    <property type="gene ID" value="PgR078_g009"/>
</dbReference>
<dbReference type="WBParaSite" id="PgR078_g009_t09">
    <property type="protein sequence ID" value="PgR078_g009_t09"/>
    <property type="gene ID" value="PgR078_g009"/>
</dbReference>
<dbReference type="Proteomes" id="UP000887569">
    <property type="component" value="Unplaced"/>
</dbReference>
<evidence type="ECO:0000313" key="2">
    <source>
        <dbReference type="WBParaSite" id="PgR078_g009_t03"/>
    </source>
</evidence>
<dbReference type="WBParaSite" id="PgR078_g009_t04">
    <property type="protein sequence ID" value="PgR078_g009_t04"/>
    <property type="gene ID" value="PgR078_g009"/>
</dbReference>
<dbReference type="AlphaFoldDB" id="A0A915C370"/>
<accession>A0A915C370</accession>
<organism evidence="1 3">
    <name type="scientific">Parascaris univalens</name>
    <name type="common">Nematode worm</name>
    <dbReference type="NCBI Taxonomy" id="6257"/>
    <lineage>
        <taxon>Eukaryota</taxon>
        <taxon>Metazoa</taxon>
        <taxon>Ecdysozoa</taxon>
        <taxon>Nematoda</taxon>
        <taxon>Chromadorea</taxon>
        <taxon>Rhabditida</taxon>
        <taxon>Spirurina</taxon>
        <taxon>Ascaridomorpha</taxon>
        <taxon>Ascaridoidea</taxon>
        <taxon>Ascarididae</taxon>
        <taxon>Parascaris</taxon>
    </lineage>
</organism>
<name>A0A915C370_PARUN</name>
<evidence type="ECO:0000313" key="3">
    <source>
        <dbReference type="WBParaSite" id="PgR078_g009_t04"/>
    </source>
</evidence>